<proteinExistence type="predicted"/>
<keyword evidence="3" id="KW-1185">Reference proteome</keyword>
<feature type="compositionally biased region" description="Low complexity" evidence="1">
    <location>
        <begin position="28"/>
        <end position="39"/>
    </location>
</feature>
<gene>
    <name evidence="2" type="ORF">CesoFtcFv8_020917</name>
</gene>
<dbReference type="AlphaFoldDB" id="A0AAN8BCJ2"/>
<protein>
    <submittedName>
        <fullName evidence="2">Uncharacterized protein</fullName>
    </submittedName>
</protein>
<comment type="caution">
    <text evidence="2">The sequence shown here is derived from an EMBL/GenBank/DDBJ whole genome shotgun (WGS) entry which is preliminary data.</text>
</comment>
<evidence type="ECO:0000313" key="3">
    <source>
        <dbReference type="Proteomes" id="UP001335648"/>
    </source>
</evidence>
<evidence type="ECO:0000256" key="1">
    <source>
        <dbReference type="SAM" id="MobiDB-lite"/>
    </source>
</evidence>
<evidence type="ECO:0000313" key="2">
    <source>
        <dbReference type="EMBL" id="KAK5882318.1"/>
    </source>
</evidence>
<feature type="region of interest" description="Disordered" evidence="1">
    <location>
        <begin position="1"/>
        <end position="42"/>
    </location>
</feature>
<accession>A0AAN8BCJ2</accession>
<reference evidence="2 3" key="1">
    <citation type="journal article" date="2023" name="Mol. Biol. Evol.">
        <title>Genomics of Secondarily Temperate Adaptation in the Only Non-Antarctic Icefish.</title>
        <authorList>
            <person name="Rivera-Colon A.G."/>
            <person name="Rayamajhi N."/>
            <person name="Minhas B.F."/>
            <person name="Madrigal G."/>
            <person name="Bilyk K.T."/>
            <person name="Yoon V."/>
            <person name="Hune M."/>
            <person name="Gregory S."/>
            <person name="Cheng C.H.C."/>
            <person name="Catchen J.M."/>
        </authorList>
    </citation>
    <scope>NUCLEOTIDE SEQUENCE [LARGE SCALE GENOMIC DNA]</scope>
    <source>
        <strain evidence="2">JC2023a</strain>
    </source>
</reference>
<name>A0AAN8BCJ2_9TELE</name>
<dbReference type="Proteomes" id="UP001335648">
    <property type="component" value="Unassembled WGS sequence"/>
</dbReference>
<dbReference type="EMBL" id="JAULUE010002062">
    <property type="protein sequence ID" value="KAK5882318.1"/>
    <property type="molecule type" value="Genomic_DNA"/>
</dbReference>
<feature type="region of interest" description="Disordered" evidence="1">
    <location>
        <begin position="56"/>
        <end position="79"/>
    </location>
</feature>
<sequence>MQQEILTTPKLPRTLLGLKHRRRRGRSPSRVPSPGWRRGQVGRENLRFRLQLRLSQSRISASSRGRRSERRNSPSFSPP</sequence>
<feature type="compositionally biased region" description="Basic residues" evidence="1">
    <location>
        <begin position="18"/>
        <end position="27"/>
    </location>
</feature>
<organism evidence="2 3">
    <name type="scientific">Champsocephalus esox</name>
    <name type="common">pike icefish</name>
    <dbReference type="NCBI Taxonomy" id="159716"/>
    <lineage>
        <taxon>Eukaryota</taxon>
        <taxon>Metazoa</taxon>
        <taxon>Chordata</taxon>
        <taxon>Craniata</taxon>
        <taxon>Vertebrata</taxon>
        <taxon>Euteleostomi</taxon>
        <taxon>Actinopterygii</taxon>
        <taxon>Neopterygii</taxon>
        <taxon>Teleostei</taxon>
        <taxon>Neoteleostei</taxon>
        <taxon>Acanthomorphata</taxon>
        <taxon>Eupercaria</taxon>
        <taxon>Perciformes</taxon>
        <taxon>Notothenioidei</taxon>
        <taxon>Channichthyidae</taxon>
        <taxon>Champsocephalus</taxon>
    </lineage>
</organism>